<dbReference type="CDD" id="cd17716">
    <property type="entry name" value="BRCT_microcephalin_rpt1"/>
    <property type="match status" value="1"/>
</dbReference>
<dbReference type="PROSITE" id="PS50172">
    <property type="entry name" value="BRCT"/>
    <property type="match status" value="3"/>
</dbReference>
<dbReference type="PANTHER" id="PTHR14625">
    <property type="entry name" value="MICROCEPHALIN"/>
    <property type="match status" value="1"/>
</dbReference>
<dbReference type="Gene3D" id="3.40.50.10190">
    <property type="entry name" value="BRCT domain"/>
    <property type="match status" value="3"/>
</dbReference>
<feature type="region of interest" description="Disordered" evidence="1">
    <location>
        <begin position="397"/>
        <end position="424"/>
    </location>
</feature>
<dbReference type="CDD" id="cd17736">
    <property type="entry name" value="BRCT_microcephalin_rpt2"/>
    <property type="match status" value="1"/>
</dbReference>
<dbReference type="InterPro" id="IPR036420">
    <property type="entry name" value="BRCT_dom_sf"/>
</dbReference>
<gene>
    <name evidence="3" type="ORF">PHYPO_G00182700</name>
</gene>
<organism evidence="3 4">
    <name type="scientific">Pangasianodon hypophthalmus</name>
    <name type="common">Striped catfish</name>
    <name type="synonym">Helicophagus hypophthalmus</name>
    <dbReference type="NCBI Taxonomy" id="310915"/>
    <lineage>
        <taxon>Eukaryota</taxon>
        <taxon>Metazoa</taxon>
        <taxon>Chordata</taxon>
        <taxon>Craniata</taxon>
        <taxon>Vertebrata</taxon>
        <taxon>Euteleostomi</taxon>
        <taxon>Actinopterygii</taxon>
        <taxon>Neopterygii</taxon>
        <taxon>Teleostei</taxon>
        <taxon>Ostariophysi</taxon>
        <taxon>Siluriformes</taxon>
        <taxon>Pangasiidae</taxon>
        <taxon>Pangasianodon</taxon>
    </lineage>
</organism>
<sequence length="763" mass="85665">MTSKKVPAAVLKDVVAYVDVWSASKTENYSDPFIQQLRDMGAQVCKTFNKQVTHVVFKHGHQATWNKAKKMGVKLVSVHWVARCKENGEHADEDLYPAHNEESQLSHLKKRTHRCMQPRDIPLSTPQRLKRKLDKMMEELVRSSPVVTDTDTSPFIIDEENGIVYSPSSRRADTMAQRLREMRAQRENLSPTASQIQGSPTDDSIRPSLGDTPTDLNKLLLEEEEEASNCLSLTSSSSETGLKERHKKISSKKTANRHVEKSPPDLDVGVRFSSSGVKEVVPSPQNKRRSKSCSRVKKQKQSSLDYVHTVSSKKSDSPLLSEPKAGATEKPRQSLGNKKRSQIRSSLSSMETGPSQLPESTKEIKTNSDSGDCDRTHLLKLACSPKSNDLKIQKALNKKKPADMSGSGDQFDPHNDNNNDDSVFEDYFTSANDAPKRKVLVLHSASEAERLPSFDLQPLNRARRKSHSRENCSRNRKSKILNDRAIMEASGPPEEELLAACMGASLPVPKESEFEKPEQEPASKKQRRTTKQNSVTLSESTHSKSTSDGLTDRCPELCSEMNKKRIVKMDKYMKKNRTLVMTSMPTEKQQTVIQVVNSLGGFTVVDTVCESTTHVVSGSPRRTLNILLGIARGCWILSFEWILWCLEHRQWVPEEPYELSDHFPAAPICRLQQHLSAGEHQQDLFRDQPLMFVSSLSQPPCHSLTELVQLCGGAVCRSVRQASICIGEYKGKKPEGTKCLSEQWILDCVTHHVLLPYDNYLLE</sequence>
<comment type="caution">
    <text evidence="3">The sequence shown here is derived from an EMBL/GenBank/DDBJ whole genome shotgun (WGS) entry which is preliminary data.</text>
</comment>
<dbReference type="SUPFAM" id="SSF52113">
    <property type="entry name" value="BRCT domain"/>
    <property type="match status" value="3"/>
</dbReference>
<feature type="region of interest" description="Disordered" evidence="1">
    <location>
        <begin position="227"/>
        <end position="371"/>
    </location>
</feature>
<evidence type="ECO:0000259" key="2">
    <source>
        <dbReference type="PROSITE" id="PS50172"/>
    </source>
</evidence>
<proteinExistence type="predicted"/>
<dbReference type="CDD" id="cd17751">
    <property type="entry name" value="BRCT_microcephalin_rpt3"/>
    <property type="match status" value="1"/>
</dbReference>
<reference evidence="3 4" key="1">
    <citation type="submission" date="2019-06" db="EMBL/GenBank/DDBJ databases">
        <title>A chromosome-scale genome assembly of the striped catfish, Pangasianodon hypophthalmus.</title>
        <authorList>
            <person name="Wen M."/>
            <person name="Zahm M."/>
            <person name="Roques C."/>
            <person name="Cabau C."/>
            <person name="Klopp C."/>
            <person name="Donnadieu C."/>
            <person name="Jouanno E."/>
            <person name="Avarre J.-C."/>
            <person name="Campet M."/>
            <person name="Ha T.T.T."/>
            <person name="Dugue R."/>
            <person name="Lampietro C."/>
            <person name="Louis A."/>
            <person name="Herpin A."/>
            <person name="Echchiki A."/>
            <person name="Berthelot C."/>
            <person name="Parey E."/>
            <person name="Roest-Crollius H."/>
            <person name="Braasch I."/>
            <person name="Postlethwait J."/>
            <person name="Bobe J."/>
            <person name="Montfort J."/>
            <person name="Bouchez O."/>
            <person name="Begum T."/>
            <person name="Schartl M."/>
            <person name="Guiguen Y."/>
        </authorList>
    </citation>
    <scope>NUCLEOTIDE SEQUENCE [LARGE SCALE GENOMIC DNA]</scope>
    <source>
        <strain evidence="3 4">Indonesia</strain>
        <tissue evidence="3">Blood</tissue>
    </source>
</reference>
<feature type="compositionally biased region" description="Polar residues" evidence="1">
    <location>
        <begin position="531"/>
        <end position="549"/>
    </location>
</feature>
<feature type="compositionally biased region" description="Basic residues" evidence="1">
    <location>
        <begin position="286"/>
        <end position="300"/>
    </location>
</feature>
<dbReference type="Pfam" id="PF12738">
    <property type="entry name" value="PTCB-BRCT"/>
    <property type="match status" value="1"/>
</dbReference>
<dbReference type="Pfam" id="PF16589">
    <property type="entry name" value="BRCT_2"/>
    <property type="match status" value="1"/>
</dbReference>
<protein>
    <recommendedName>
        <fullName evidence="2">BRCT domain-containing protein</fullName>
    </recommendedName>
</protein>
<evidence type="ECO:0000313" key="4">
    <source>
        <dbReference type="Proteomes" id="UP000327468"/>
    </source>
</evidence>
<dbReference type="EMBL" id="VFJC01000004">
    <property type="protein sequence ID" value="KAB5582049.1"/>
    <property type="molecule type" value="Genomic_DNA"/>
</dbReference>
<feature type="compositionally biased region" description="Basic and acidic residues" evidence="1">
    <location>
        <begin position="360"/>
        <end position="371"/>
    </location>
</feature>
<feature type="compositionally biased region" description="Low complexity" evidence="1">
    <location>
        <begin position="228"/>
        <end position="238"/>
    </location>
</feature>
<feature type="compositionally biased region" description="Polar residues" evidence="1">
    <location>
        <begin position="343"/>
        <end position="359"/>
    </location>
</feature>
<accession>A0A5N5PQX9</accession>
<feature type="region of interest" description="Disordered" evidence="1">
    <location>
        <begin position="508"/>
        <end position="554"/>
    </location>
</feature>
<dbReference type="InterPro" id="IPR022047">
    <property type="entry name" value="Microcephalin-like"/>
</dbReference>
<dbReference type="Pfam" id="PF00533">
    <property type="entry name" value="BRCT"/>
    <property type="match status" value="1"/>
</dbReference>
<dbReference type="AlphaFoldDB" id="A0A5N5PQX9"/>
<name>A0A5N5PQX9_PANHP</name>
<feature type="compositionally biased region" description="Basic and acidic residues" evidence="1">
    <location>
        <begin position="510"/>
        <end position="523"/>
    </location>
</feature>
<evidence type="ECO:0000313" key="3">
    <source>
        <dbReference type="EMBL" id="KAB5582049.1"/>
    </source>
</evidence>
<dbReference type="GO" id="GO:0000278">
    <property type="term" value="P:mitotic cell cycle"/>
    <property type="evidence" value="ECO:0007669"/>
    <property type="project" value="TreeGrafter"/>
</dbReference>
<feature type="compositionally biased region" description="Basic residues" evidence="1">
    <location>
        <begin position="244"/>
        <end position="256"/>
    </location>
</feature>
<dbReference type="SMART" id="SM00292">
    <property type="entry name" value="BRCT"/>
    <property type="match status" value="3"/>
</dbReference>
<dbReference type="Proteomes" id="UP000327468">
    <property type="component" value="Chromosome 3"/>
</dbReference>
<dbReference type="FunFam" id="3.40.50.10190:FF:000047">
    <property type="entry name" value="Microcephalin"/>
    <property type="match status" value="1"/>
</dbReference>
<keyword evidence="4" id="KW-1185">Reference proteome</keyword>
<dbReference type="PANTHER" id="PTHR14625:SF3">
    <property type="entry name" value="MICROCEPHALIN"/>
    <property type="match status" value="1"/>
</dbReference>
<feature type="domain" description="BRCT" evidence="2">
    <location>
        <begin position="680"/>
        <end position="762"/>
    </location>
</feature>
<feature type="compositionally biased region" description="Polar residues" evidence="1">
    <location>
        <begin position="187"/>
        <end position="202"/>
    </location>
</feature>
<evidence type="ECO:0000256" key="1">
    <source>
        <dbReference type="SAM" id="MobiDB-lite"/>
    </source>
</evidence>
<feature type="domain" description="BRCT" evidence="2">
    <location>
        <begin position="6"/>
        <end position="98"/>
    </location>
</feature>
<feature type="domain" description="BRCT" evidence="2">
    <location>
        <begin position="568"/>
        <end position="659"/>
    </location>
</feature>
<feature type="region of interest" description="Disordered" evidence="1">
    <location>
        <begin position="185"/>
        <end position="214"/>
    </location>
</feature>
<feature type="region of interest" description="Disordered" evidence="1">
    <location>
        <begin position="457"/>
        <end position="479"/>
    </location>
</feature>
<dbReference type="InterPro" id="IPR001357">
    <property type="entry name" value="BRCT_dom"/>
</dbReference>